<proteinExistence type="predicted"/>
<evidence type="ECO:0000313" key="2">
    <source>
        <dbReference type="EMBL" id="OGD79107.1"/>
    </source>
</evidence>
<reference evidence="2 3" key="1">
    <citation type="journal article" date="2016" name="Nat. Commun.">
        <title>Thousands of microbial genomes shed light on interconnected biogeochemical processes in an aquifer system.</title>
        <authorList>
            <person name="Anantharaman K."/>
            <person name="Brown C.T."/>
            <person name="Hug L.A."/>
            <person name="Sharon I."/>
            <person name="Castelle C.J."/>
            <person name="Probst A.J."/>
            <person name="Thomas B.C."/>
            <person name="Singh A."/>
            <person name="Wilkins M.J."/>
            <person name="Karaoz U."/>
            <person name="Brodie E.L."/>
            <person name="Williams K.H."/>
            <person name="Hubbard S.S."/>
            <person name="Banfield J.F."/>
        </authorList>
    </citation>
    <scope>NUCLEOTIDE SEQUENCE [LARGE SCALE GENOMIC DNA]</scope>
</reference>
<dbReference type="InterPro" id="IPR000253">
    <property type="entry name" value="FHA_dom"/>
</dbReference>
<dbReference type="Pfam" id="PF00498">
    <property type="entry name" value="FHA"/>
    <property type="match status" value="1"/>
</dbReference>
<feature type="domain" description="FHA" evidence="1">
    <location>
        <begin position="88"/>
        <end position="179"/>
    </location>
</feature>
<comment type="caution">
    <text evidence="2">The sequence shown here is derived from an EMBL/GenBank/DDBJ whole genome shotgun (WGS) entry which is preliminary data.</text>
</comment>
<dbReference type="Proteomes" id="UP000176682">
    <property type="component" value="Unassembled WGS sequence"/>
</dbReference>
<dbReference type="AlphaFoldDB" id="A0A1F5FHR2"/>
<sequence>MTSQPTKVHADFVKVCPGCGQDNDEQALFCSCGVSLIAVGPTPAGQPAAAIVPAQLLQVSLINLDPVSFSPDGKSVDLPIQDGDYKLGRDMGTYQPDINLKDWAEHGGNPSFCQTDDGRYRAISRHQATINKTDQRITLSPVDGATKMFVWPLGDSGLSAQLAPGQQHLLQNGDVILIGDPFADHRRKAPGVIFRVIFEVS</sequence>
<evidence type="ECO:0000313" key="3">
    <source>
        <dbReference type="Proteomes" id="UP000176682"/>
    </source>
</evidence>
<dbReference type="Gene3D" id="2.60.200.20">
    <property type="match status" value="1"/>
</dbReference>
<dbReference type="EMBL" id="MFAM01000026">
    <property type="protein sequence ID" value="OGD79107.1"/>
    <property type="molecule type" value="Genomic_DNA"/>
</dbReference>
<accession>A0A1F5FHR2</accession>
<evidence type="ECO:0000259" key="1">
    <source>
        <dbReference type="Pfam" id="PF00498"/>
    </source>
</evidence>
<dbReference type="SUPFAM" id="SSF49879">
    <property type="entry name" value="SMAD/FHA domain"/>
    <property type="match status" value="1"/>
</dbReference>
<organism evidence="2 3">
    <name type="scientific">Candidatus Collierbacteria bacterium RIFOXYB1_FULL_49_13</name>
    <dbReference type="NCBI Taxonomy" id="1817728"/>
    <lineage>
        <taxon>Bacteria</taxon>
        <taxon>Candidatus Collieribacteriota</taxon>
    </lineage>
</organism>
<name>A0A1F5FHR2_9BACT</name>
<dbReference type="InterPro" id="IPR008984">
    <property type="entry name" value="SMAD_FHA_dom_sf"/>
</dbReference>
<gene>
    <name evidence="2" type="ORF">A2368_00895</name>
</gene>
<protein>
    <recommendedName>
        <fullName evidence="1">FHA domain-containing protein</fullName>
    </recommendedName>
</protein>